<dbReference type="GO" id="GO:0043565">
    <property type="term" value="F:sequence-specific DNA binding"/>
    <property type="evidence" value="ECO:0007669"/>
    <property type="project" value="InterPro"/>
</dbReference>
<dbReference type="SUPFAM" id="SSF52540">
    <property type="entry name" value="P-loop containing nucleoside triphosphate hydrolases"/>
    <property type="match status" value="1"/>
</dbReference>
<evidence type="ECO:0000256" key="4">
    <source>
        <dbReference type="ARBA" id="ARBA00023125"/>
    </source>
</evidence>
<dbReference type="PROSITE" id="PS50045">
    <property type="entry name" value="SIGMA54_INTERACT_4"/>
    <property type="match status" value="1"/>
</dbReference>
<dbReference type="Pfam" id="PF00158">
    <property type="entry name" value="Sigma54_activat"/>
    <property type="match status" value="1"/>
</dbReference>
<dbReference type="InterPro" id="IPR058031">
    <property type="entry name" value="AAA_lid_NorR"/>
</dbReference>
<keyword evidence="1" id="KW-0547">Nucleotide-binding</keyword>
<evidence type="ECO:0000256" key="5">
    <source>
        <dbReference type="ARBA" id="ARBA00023163"/>
    </source>
</evidence>
<dbReference type="GO" id="GO:0005524">
    <property type="term" value="F:ATP binding"/>
    <property type="evidence" value="ECO:0007669"/>
    <property type="project" value="UniProtKB-KW"/>
</dbReference>
<dbReference type="InterPro" id="IPR002197">
    <property type="entry name" value="HTH_Fis"/>
</dbReference>
<proteinExistence type="predicted"/>
<dbReference type="CDD" id="cd00009">
    <property type="entry name" value="AAA"/>
    <property type="match status" value="1"/>
</dbReference>
<dbReference type="GO" id="GO:0006355">
    <property type="term" value="P:regulation of DNA-templated transcription"/>
    <property type="evidence" value="ECO:0007669"/>
    <property type="project" value="InterPro"/>
</dbReference>
<dbReference type="Pfam" id="PF02954">
    <property type="entry name" value="HTH_8"/>
    <property type="match status" value="1"/>
</dbReference>
<dbReference type="PANTHER" id="PTHR32071:SF57">
    <property type="entry name" value="C4-DICARBOXYLATE TRANSPORT TRANSCRIPTIONAL REGULATORY PROTEIN DCTD"/>
    <property type="match status" value="1"/>
</dbReference>
<dbReference type="FunFam" id="3.40.50.300:FF:000006">
    <property type="entry name" value="DNA-binding transcriptional regulator NtrC"/>
    <property type="match status" value="1"/>
</dbReference>
<name>A0A0A6PN60_9GAMM</name>
<dbReference type="PROSITE" id="PS00676">
    <property type="entry name" value="SIGMA54_INTERACT_2"/>
    <property type="match status" value="1"/>
</dbReference>
<keyword evidence="3" id="KW-0805">Transcription regulation</keyword>
<dbReference type="InterPro" id="IPR025944">
    <property type="entry name" value="Sigma_54_int_dom_CS"/>
</dbReference>
<dbReference type="PROSITE" id="PS00675">
    <property type="entry name" value="SIGMA54_INTERACT_1"/>
    <property type="match status" value="1"/>
</dbReference>
<dbReference type="SMART" id="SM00382">
    <property type="entry name" value="AAA"/>
    <property type="match status" value="1"/>
</dbReference>
<evidence type="ECO:0000313" key="7">
    <source>
        <dbReference type="EMBL" id="KHD06145.1"/>
    </source>
</evidence>
<dbReference type="Pfam" id="PF25601">
    <property type="entry name" value="AAA_lid_14"/>
    <property type="match status" value="1"/>
</dbReference>
<dbReference type="Gene3D" id="1.10.10.60">
    <property type="entry name" value="Homeodomain-like"/>
    <property type="match status" value="1"/>
</dbReference>
<dbReference type="InterPro" id="IPR009057">
    <property type="entry name" value="Homeodomain-like_sf"/>
</dbReference>
<dbReference type="AlphaFoldDB" id="A0A0A6PN60"/>
<feature type="domain" description="Sigma-54 factor interaction" evidence="6">
    <location>
        <begin position="4"/>
        <end position="233"/>
    </location>
</feature>
<dbReference type="InterPro" id="IPR002078">
    <property type="entry name" value="Sigma_54_int"/>
</dbReference>
<keyword evidence="2" id="KW-0067">ATP-binding</keyword>
<keyword evidence="5" id="KW-0804">Transcription</keyword>
<keyword evidence="4" id="KW-0238">DNA-binding</keyword>
<reference evidence="7 8" key="1">
    <citation type="journal article" date="2016" name="Front. Microbiol.">
        <title>Single-Cell (Meta-)Genomics of a Dimorphic Candidatus Thiomargarita nelsonii Reveals Genomic Plasticity.</title>
        <authorList>
            <person name="Flood B.E."/>
            <person name="Fliss P."/>
            <person name="Jones D.S."/>
            <person name="Dick G.J."/>
            <person name="Jain S."/>
            <person name="Kaster A.K."/>
            <person name="Winkel M."/>
            <person name="Mussmann M."/>
            <person name="Bailey J."/>
        </authorList>
    </citation>
    <scope>NUCLEOTIDE SEQUENCE [LARGE SCALE GENOMIC DNA]</scope>
    <source>
        <strain evidence="7">Hydrate Ridge</strain>
    </source>
</reference>
<protein>
    <submittedName>
        <fullName evidence="7">ATPase AAA</fullName>
    </submittedName>
</protein>
<comment type="caution">
    <text evidence="7">The sequence shown here is derived from an EMBL/GenBank/DDBJ whole genome shotgun (WGS) entry which is preliminary data.</text>
</comment>
<dbReference type="InterPro" id="IPR025662">
    <property type="entry name" value="Sigma_54_int_dom_ATP-bd_1"/>
</dbReference>
<dbReference type="SUPFAM" id="SSF46689">
    <property type="entry name" value="Homeodomain-like"/>
    <property type="match status" value="1"/>
</dbReference>
<dbReference type="EMBL" id="JSZA02000002">
    <property type="protein sequence ID" value="KHD06145.1"/>
    <property type="molecule type" value="Genomic_DNA"/>
</dbReference>
<dbReference type="InterPro" id="IPR027417">
    <property type="entry name" value="P-loop_NTPase"/>
</dbReference>
<dbReference type="InterPro" id="IPR003593">
    <property type="entry name" value="AAA+_ATPase"/>
</dbReference>
<organism evidence="7 8">
    <name type="scientific">Candidatus Thiomargarita nelsonii</name>
    <dbReference type="NCBI Taxonomy" id="1003181"/>
    <lineage>
        <taxon>Bacteria</taxon>
        <taxon>Pseudomonadati</taxon>
        <taxon>Pseudomonadota</taxon>
        <taxon>Gammaproteobacteria</taxon>
        <taxon>Thiotrichales</taxon>
        <taxon>Thiotrichaceae</taxon>
        <taxon>Thiomargarita</taxon>
    </lineage>
</organism>
<evidence type="ECO:0000256" key="1">
    <source>
        <dbReference type="ARBA" id="ARBA00022741"/>
    </source>
</evidence>
<dbReference type="Proteomes" id="UP000030428">
    <property type="component" value="Unassembled WGS sequence"/>
</dbReference>
<dbReference type="Gene3D" id="1.10.8.60">
    <property type="match status" value="1"/>
</dbReference>
<dbReference type="PRINTS" id="PR01590">
    <property type="entry name" value="HTHFIS"/>
</dbReference>
<accession>A0A0A6PN60</accession>
<keyword evidence="8" id="KW-1185">Reference proteome</keyword>
<dbReference type="Gene3D" id="3.40.50.300">
    <property type="entry name" value="P-loop containing nucleotide triphosphate hydrolases"/>
    <property type="match status" value="1"/>
</dbReference>
<evidence type="ECO:0000256" key="3">
    <source>
        <dbReference type="ARBA" id="ARBA00023015"/>
    </source>
</evidence>
<gene>
    <name evidence="7" type="ORF">PN36_00905</name>
</gene>
<dbReference type="PROSITE" id="PS00688">
    <property type="entry name" value="SIGMA54_INTERACT_3"/>
    <property type="match status" value="1"/>
</dbReference>
<evidence type="ECO:0000313" key="8">
    <source>
        <dbReference type="Proteomes" id="UP000030428"/>
    </source>
</evidence>
<dbReference type="InterPro" id="IPR025943">
    <property type="entry name" value="Sigma_54_int_dom_ATP-bd_2"/>
</dbReference>
<evidence type="ECO:0000259" key="6">
    <source>
        <dbReference type="PROSITE" id="PS50045"/>
    </source>
</evidence>
<dbReference type="PANTHER" id="PTHR32071">
    <property type="entry name" value="TRANSCRIPTIONAL REGULATORY PROTEIN"/>
    <property type="match status" value="1"/>
</dbReference>
<evidence type="ECO:0000256" key="2">
    <source>
        <dbReference type="ARBA" id="ARBA00022840"/>
    </source>
</evidence>
<sequence>MSNLLGNSGEFCTVIRAARLVAMTDVTVLIEGESGTGKELLAQSIHQHSPRAQGAFITINCAALPESLAESELFGHRKGAFTGAVADQQGRIQAANGGTLFLDEIGEFPLSIQAKLLRFLEMGECQVIGQSRVEHVDTRIIAATNRDLYAETQQGKFRQDLYYRLNIVPLELPPLRKRLDDLEMLLQAFTKELAKRHKLSEPHYNKATLKRLHRYKWPGNIRELRNFSERMLIFFSGKSIEPTHLPRQFHFEKTAKSAEGFSLPESGINLEALEIQMIRQALDKTYGNRSQAARLLGLTRDTLLYRIKKHAIEI</sequence>